<evidence type="ECO:0000259" key="3">
    <source>
        <dbReference type="PROSITE" id="PS50943"/>
    </source>
</evidence>
<dbReference type="Gene3D" id="1.10.260.40">
    <property type="entry name" value="lambda repressor-like DNA-binding domains"/>
    <property type="match status" value="1"/>
</dbReference>
<feature type="compositionally biased region" description="Low complexity" evidence="1">
    <location>
        <begin position="211"/>
        <end position="242"/>
    </location>
</feature>
<keyword evidence="2" id="KW-1133">Transmembrane helix</keyword>
<sequence length="372" mass="39817">MDSEEPQQPAVGEPAGQQLRQIREKLGLSQKDVADAQHLRVFIIQAIEEGNYDQIDSELFLKGYVRAYAKQVGADADSLIQSLDIELEPLRRQRAQQEQENPLVDLERRRRKKKQVAKTLFIILVLGGLALAGWKLILEPGTVAEAPADEGAIAPEQDKAPAEDGMLEETSADGSEATEVSESSVGTMPENAQEQTGGAEPLASPEPLDNPEPVDSSPEPLVSSELLDSSEPSDSPEALDSPELTNNVESLTASEPSNEPVGTSPAVAAVEPVIQPDPVFEESAQPTSVAATTQLEMSFVADCWVQVTDASGARLVASLQRNGDQVRVSGRAPFNVVIGAVDAVDEVSFGGEPVDLSSFRVVNNRTEFTLTL</sequence>
<evidence type="ECO:0000256" key="2">
    <source>
        <dbReference type="SAM" id="Phobius"/>
    </source>
</evidence>
<dbReference type="OrthoDB" id="9790252at2"/>
<proteinExistence type="predicted"/>
<comment type="caution">
    <text evidence="4">The sequence shown here is derived from an EMBL/GenBank/DDBJ whole genome shotgun (WGS) entry which is preliminary data.</text>
</comment>
<evidence type="ECO:0000313" key="5">
    <source>
        <dbReference type="Proteomes" id="UP000298325"/>
    </source>
</evidence>
<dbReference type="InterPro" id="IPR025194">
    <property type="entry name" value="RodZ-like_C"/>
</dbReference>
<keyword evidence="2" id="KW-0812">Transmembrane</keyword>
<dbReference type="Proteomes" id="UP000298325">
    <property type="component" value="Unassembled WGS sequence"/>
</dbReference>
<dbReference type="InterPro" id="IPR010982">
    <property type="entry name" value="Lambda_DNA-bd_dom_sf"/>
</dbReference>
<dbReference type="SUPFAM" id="SSF47413">
    <property type="entry name" value="lambda repressor-like DNA-binding domains"/>
    <property type="match status" value="1"/>
</dbReference>
<keyword evidence="2" id="KW-0472">Membrane</keyword>
<feature type="transmembrane region" description="Helical" evidence="2">
    <location>
        <begin position="116"/>
        <end position="137"/>
    </location>
</feature>
<feature type="region of interest" description="Disordered" evidence="1">
    <location>
        <begin position="148"/>
        <end position="242"/>
    </location>
</feature>
<keyword evidence="5" id="KW-1185">Reference proteome</keyword>
<evidence type="ECO:0000313" key="4">
    <source>
        <dbReference type="EMBL" id="TGN41793.1"/>
    </source>
</evidence>
<dbReference type="AlphaFoldDB" id="A0A4Z1CCG4"/>
<dbReference type="EMBL" id="SRPF01000001">
    <property type="protein sequence ID" value="TGN41793.1"/>
    <property type="molecule type" value="Genomic_DNA"/>
</dbReference>
<dbReference type="PANTHER" id="PTHR34475:SF1">
    <property type="entry name" value="CYTOSKELETON PROTEIN RODZ"/>
    <property type="match status" value="1"/>
</dbReference>
<dbReference type="InterPro" id="IPR001387">
    <property type="entry name" value="Cro/C1-type_HTH"/>
</dbReference>
<accession>A0A4Z1CCG4</accession>
<organism evidence="4 5">
    <name type="scientific">Marinobacter confluentis</name>
    <dbReference type="NCBI Taxonomy" id="1697557"/>
    <lineage>
        <taxon>Bacteria</taxon>
        <taxon>Pseudomonadati</taxon>
        <taxon>Pseudomonadota</taxon>
        <taxon>Gammaproteobacteria</taxon>
        <taxon>Pseudomonadales</taxon>
        <taxon>Marinobacteraceae</taxon>
        <taxon>Marinobacter</taxon>
    </lineage>
</organism>
<evidence type="ECO:0000256" key="1">
    <source>
        <dbReference type="SAM" id="MobiDB-lite"/>
    </source>
</evidence>
<dbReference type="PANTHER" id="PTHR34475">
    <property type="match status" value="1"/>
</dbReference>
<reference evidence="4 5" key="1">
    <citation type="submission" date="2019-04" db="EMBL/GenBank/DDBJ databases">
        <authorList>
            <person name="Park S."/>
            <person name="Yoon J.-H."/>
        </authorList>
    </citation>
    <scope>NUCLEOTIDE SEQUENCE [LARGE SCALE GENOMIC DNA]</scope>
    <source>
        <strain evidence="4 5">HJM-18</strain>
    </source>
</reference>
<gene>
    <name evidence="4" type="ORF">E5Q11_04520</name>
</gene>
<dbReference type="PROSITE" id="PS50943">
    <property type="entry name" value="HTH_CROC1"/>
    <property type="match status" value="1"/>
</dbReference>
<dbReference type="RefSeq" id="WP_135802178.1">
    <property type="nucleotide sequence ID" value="NZ_SRPF01000001.1"/>
</dbReference>
<dbReference type="Pfam" id="PF13464">
    <property type="entry name" value="RodZ_C"/>
    <property type="match status" value="1"/>
</dbReference>
<feature type="compositionally biased region" description="Polar residues" evidence="1">
    <location>
        <begin position="178"/>
        <end position="196"/>
    </location>
</feature>
<dbReference type="CDD" id="cd00093">
    <property type="entry name" value="HTH_XRE"/>
    <property type="match status" value="1"/>
</dbReference>
<dbReference type="GO" id="GO:0003677">
    <property type="term" value="F:DNA binding"/>
    <property type="evidence" value="ECO:0007669"/>
    <property type="project" value="InterPro"/>
</dbReference>
<feature type="domain" description="HTH cro/C1-type" evidence="3">
    <location>
        <begin position="19"/>
        <end position="36"/>
    </location>
</feature>
<dbReference type="InterPro" id="IPR050400">
    <property type="entry name" value="Bact_Cytoskel_RodZ"/>
</dbReference>
<dbReference type="Pfam" id="PF13413">
    <property type="entry name" value="HTH_25"/>
    <property type="match status" value="1"/>
</dbReference>
<protein>
    <submittedName>
        <fullName evidence="4">DUF4115 domain-containing protein</fullName>
    </submittedName>
</protein>
<name>A0A4Z1CCG4_9GAMM</name>